<dbReference type="InParanoid" id="A0A6J0BLR5"/>
<keyword evidence="5" id="KW-1185">Reference proteome</keyword>
<dbReference type="Proteomes" id="UP000829291">
    <property type="component" value="Chromosome 2"/>
</dbReference>
<dbReference type="OrthoDB" id="203487at2759"/>
<evidence type="ECO:0000313" key="6">
    <source>
        <dbReference type="RefSeq" id="XP_015515621.2"/>
    </source>
</evidence>
<dbReference type="CDD" id="cd02208">
    <property type="entry name" value="cupin_RmlC-like"/>
    <property type="match status" value="1"/>
</dbReference>
<gene>
    <name evidence="6" type="primary">LOC107221222</name>
</gene>
<dbReference type="SMART" id="SM00558">
    <property type="entry name" value="JmjC"/>
    <property type="match status" value="1"/>
</dbReference>
<dbReference type="PROSITE" id="PS51184">
    <property type="entry name" value="JMJC"/>
    <property type="match status" value="1"/>
</dbReference>
<comment type="catalytic activity">
    <reaction evidence="2">
        <text>L-lysyl-[protein] + 2-oxoglutarate + O2 = 4-hydroxy-L-lysyl-[protein] + succinate + CO2</text>
        <dbReference type="Rhea" id="RHEA:57156"/>
        <dbReference type="Rhea" id="RHEA-COMP:9752"/>
        <dbReference type="Rhea" id="RHEA-COMP:15084"/>
        <dbReference type="ChEBI" id="CHEBI:15379"/>
        <dbReference type="ChEBI" id="CHEBI:16526"/>
        <dbReference type="ChEBI" id="CHEBI:16810"/>
        <dbReference type="ChEBI" id="CHEBI:29969"/>
        <dbReference type="ChEBI" id="CHEBI:30031"/>
        <dbReference type="ChEBI" id="CHEBI:141495"/>
    </reaction>
</comment>
<dbReference type="InterPro" id="IPR003347">
    <property type="entry name" value="JmjC_dom"/>
</dbReference>
<organism evidence="6">
    <name type="scientific">Neodiprion lecontei</name>
    <name type="common">Redheaded pine sawfly</name>
    <dbReference type="NCBI Taxonomy" id="441921"/>
    <lineage>
        <taxon>Eukaryota</taxon>
        <taxon>Metazoa</taxon>
        <taxon>Ecdysozoa</taxon>
        <taxon>Arthropoda</taxon>
        <taxon>Hexapoda</taxon>
        <taxon>Insecta</taxon>
        <taxon>Pterygota</taxon>
        <taxon>Neoptera</taxon>
        <taxon>Endopterygota</taxon>
        <taxon>Hymenoptera</taxon>
        <taxon>Tenthredinoidea</taxon>
        <taxon>Diprionidae</taxon>
        <taxon>Diprioninae</taxon>
        <taxon>Neodiprion</taxon>
    </lineage>
</organism>
<reference evidence="6" key="1">
    <citation type="submission" date="2025-08" db="UniProtKB">
        <authorList>
            <consortium name="RefSeq"/>
        </authorList>
    </citation>
    <scope>IDENTIFICATION</scope>
    <source>
        <tissue evidence="6">Thorax and Abdomen</tissue>
    </source>
</reference>
<comment type="similarity">
    <text evidence="1">Belongs to the JMJD6 family.</text>
</comment>
<protein>
    <recommendedName>
        <fullName evidence="3">Jumonji domain-containing protein 4</fullName>
    </recommendedName>
</protein>
<name>A0A6J0BLR5_NEOLC</name>
<evidence type="ECO:0000256" key="2">
    <source>
        <dbReference type="ARBA" id="ARBA00047762"/>
    </source>
</evidence>
<dbReference type="GeneID" id="107221222"/>
<proteinExistence type="inferred from homology"/>
<sequence length="417" mass="49429">MTKVIDISNDYAYHEFGTSVENNVTGYVNHSLSYNEYFRRYLQNNIPCVIQSATDAWPCRQMWQADNAPNFEYIKRVFGSCIAPVADCTAKYYNSQLKDDMALADYVDYWITYRDLSDPKNMPLLYLKDWHCVKNNPHIPIYNVPQYFASDWLNEYYTEQEELNDDYMFIYMGPKGTWTPFHADVFSSYSWSANIVGKKRWLLFAPGDEESLRDKHGKLIYDITTSNELLNQTMYPNYDEDRLKRYEIIQQPGEIVFIPSGWHHQVWNLEDTISINHNWINACNVWNVWISLKKELCAVMREVEDCRDMDGWDDHCQLMLKASHGMDYVQFYKFLSFLSKKRMALIMKDTPVISFHTWYLGRNHCFYDLKQIRLVLDDMIRDVEEKCIHSLIFSENEARFLVDEINKILAVNPSFGD</sequence>
<dbReference type="GO" id="GO:0043565">
    <property type="term" value="F:sequence-specific DNA binding"/>
    <property type="evidence" value="ECO:0007669"/>
    <property type="project" value="TreeGrafter"/>
</dbReference>
<dbReference type="SUPFAM" id="SSF51197">
    <property type="entry name" value="Clavaminate synthase-like"/>
    <property type="match status" value="1"/>
</dbReference>
<feature type="domain" description="JmjC" evidence="4">
    <location>
        <begin position="133"/>
        <end position="296"/>
    </location>
</feature>
<accession>A0A6J0BLR5</accession>
<dbReference type="GO" id="GO:0016706">
    <property type="term" value="F:2-oxoglutarate-dependent dioxygenase activity"/>
    <property type="evidence" value="ECO:0007669"/>
    <property type="project" value="TreeGrafter"/>
</dbReference>
<evidence type="ECO:0000256" key="1">
    <source>
        <dbReference type="ARBA" id="ARBA00038068"/>
    </source>
</evidence>
<dbReference type="GO" id="GO:0045905">
    <property type="term" value="P:positive regulation of translational termination"/>
    <property type="evidence" value="ECO:0007669"/>
    <property type="project" value="TreeGrafter"/>
</dbReference>
<dbReference type="InterPro" id="IPR050910">
    <property type="entry name" value="JMJD6_ArgDemeth/LysHydrox"/>
</dbReference>
<dbReference type="GO" id="GO:0005634">
    <property type="term" value="C:nucleus"/>
    <property type="evidence" value="ECO:0007669"/>
    <property type="project" value="TreeGrafter"/>
</dbReference>
<dbReference type="PANTHER" id="PTHR12480">
    <property type="entry name" value="ARGININE DEMETHYLASE AND LYSYL-HYDROXYLASE JMJD"/>
    <property type="match status" value="1"/>
</dbReference>
<dbReference type="KEGG" id="nlo:107221222"/>
<dbReference type="RefSeq" id="XP_015515621.2">
    <property type="nucleotide sequence ID" value="XM_015660135.2"/>
</dbReference>
<evidence type="ECO:0000259" key="4">
    <source>
        <dbReference type="PROSITE" id="PS51184"/>
    </source>
</evidence>
<evidence type="ECO:0000256" key="3">
    <source>
        <dbReference type="ARBA" id="ARBA00082904"/>
    </source>
</evidence>
<dbReference type="PANTHER" id="PTHR12480:SF6">
    <property type="entry name" value="2-OXOGLUTARATE AND IRON-DEPENDENT OXYGENASE JMJD4"/>
    <property type="match status" value="1"/>
</dbReference>
<evidence type="ECO:0000313" key="5">
    <source>
        <dbReference type="Proteomes" id="UP000829291"/>
    </source>
</evidence>
<dbReference type="AlphaFoldDB" id="A0A6J0BLR5"/>
<dbReference type="Gene3D" id="2.60.120.650">
    <property type="entry name" value="Cupin"/>
    <property type="match status" value="1"/>
</dbReference>
<dbReference type="Pfam" id="PF02373">
    <property type="entry name" value="JmjC"/>
    <property type="match status" value="1"/>
</dbReference>
<dbReference type="GO" id="GO:0005737">
    <property type="term" value="C:cytoplasm"/>
    <property type="evidence" value="ECO:0007669"/>
    <property type="project" value="TreeGrafter"/>
</dbReference>